<dbReference type="PROSITE" id="PS51078">
    <property type="entry name" value="ICLR_ED"/>
    <property type="match status" value="1"/>
</dbReference>
<dbReference type="GO" id="GO:0045892">
    <property type="term" value="P:negative regulation of DNA-templated transcription"/>
    <property type="evidence" value="ECO:0007669"/>
    <property type="project" value="TreeGrafter"/>
</dbReference>
<keyword evidence="2 6" id="KW-0238">DNA-binding</keyword>
<dbReference type="Gene3D" id="1.10.10.10">
    <property type="entry name" value="Winged helix-like DNA-binding domain superfamily/Winged helix DNA-binding domain"/>
    <property type="match status" value="1"/>
</dbReference>
<dbReference type="InterPro" id="IPR029016">
    <property type="entry name" value="GAF-like_dom_sf"/>
</dbReference>
<sequence length="254" mass="27512">MNDVNRYAERQGIQVIARAAALLRVLEKHSEGMTLTALAQQVGLARSTVQRIVDSLSDESLVFIGTSGGRIRLGPMLLSLAAATRFPVTELIRPILSAVADDTDETVALGVAEADHVVFVDRILARQRVTSIIEVGATLPLHCSASGKAILAALSPAELQAARETLTLEKYTARTMTTWPRLEKELAGIRAQGIAEDNEEHSEGISSLAIAFTVPGGTRCTLAITLPTPRYRDTKETLRDVLLHALRTIEKRLN</sequence>
<feature type="domain" description="IclR-ED" evidence="5">
    <location>
        <begin position="74"/>
        <end position="254"/>
    </location>
</feature>
<dbReference type="PROSITE" id="PS51077">
    <property type="entry name" value="HTH_ICLR"/>
    <property type="match status" value="1"/>
</dbReference>
<evidence type="ECO:0000259" key="5">
    <source>
        <dbReference type="PROSITE" id="PS51078"/>
    </source>
</evidence>
<gene>
    <name evidence="6" type="ORF">HNR28_001007</name>
</gene>
<dbReference type="SUPFAM" id="SSF55781">
    <property type="entry name" value="GAF domain-like"/>
    <property type="match status" value="1"/>
</dbReference>
<feature type="domain" description="HTH iclR-type" evidence="4">
    <location>
        <begin position="13"/>
        <end position="75"/>
    </location>
</feature>
<dbReference type="PANTHER" id="PTHR30136:SF35">
    <property type="entry name" value="HTH-TYPE TRANSCRIPTIONAL REGULATOR RV1719"/>
    <property type="match status" value="1"/>
</dbReference>
<dbReference type="InterPro" id="IPR014757">
    <property type="entry name" value="Tscrpt_reg_IclR_C"/>
</dbReference>
<dbReference type="Pfam" id="PF01614">
    <property type="entry name" value="IclR_C"/>
    <property type="match status" value="1"/>
</dbReference>
<reference evidence="6 7" key="1">
    <citation type="submission" date="2020-08" db="EMBL/GenBank/DDBJ databases">
        <title>Genomic Encyclopedia of Type Strains, Phase IV (KMG-IV): sequencing the most valuable type-strain genomes for metagenomic binning, comparative biology and taxonomic classification.</title>
        <authorList>
            <person name="Goeker M."/>
        </authorList>
    </citation>
    <scope>NUCLEOTIDE SEQUENCE [LARGE SCALE GENOMIC DNA]</scope>
    <source>
        <strain evidence="6 7">DSM 12141</strain>
    </source>
</reference>
<evidence type="ECO:0000313" key="7">
    <source>
        <dbReference type="Proteomes" id="UP000541136"/>
    </source>
</evidence>
<dbReference type="EMBL" id="JACHIB010000005">
    <property type="protein sequence ID" value="MBB6082972.1"/>
    <property type="molecule type" value="Genomic_DNA"/>
</dbReference>
<evidence type="ECO:0000313" key="6">
    <source>
        <dbReference type="EMBL" id="MBB6082972.1"/>
    </source>
</evidence>
<dbReference type="RefSeq" id="WP_151023940.1">
    <property type="nucleotide sequence ID" value="NZ_JACHIB010000005.1"/>
</dbReference>
<dbReference type="InterPro" id="IPR036388">
    <property type="entry name" value="WH-like_DNA-bd_sf"/>
</dbReference>
<evidence type="ECO:0000256" key="2">
    <source>
        <dbReference type="ARBA" id="ARBA00023125"/>
    </source>
</evidence>
<evidence type="ECO:0000256" key="1">
    <source>
        <dbReference type="ARBA" id="ARBA00023015"/>
    </source>
</evidence>
<dbReference type="InterPro" id="IPR005471">
    <property type="entry name" value="Tscrpt_reg_IclR_N"/>
</dbReference>
<name>A0A7W9WL70_CASDE</name>
<dbReference type="Proteomes" id="UP000541136">
    <property type="component" value="Unassembled WGS sequence"/>
</dbReference>
<dbReference type="SMART" id="SM00346">
    <property type="entry name" value="HTH_ICLR"/>
    <property type="match status" value="1"/>
</dbReference>
<evidence type="ECO:0000259" key="4">
    <source>
        <dbReference type="PROSITE" id="PS51077"/>
    </source>
</evidence>
<keyword evidence="3" id="KW-0804">Transcription</keyword>
<dbReference type="GO" id="GO:0003700">
    <property type="term" value="F:DNA-binding transcription factor activity"/>
    <property type="evidence" value="ECO:0007669"/>
    <property type="project" value="TreeGrafter"/>
</dbReference>
<dbReference type="InterPro" id="IPR036390">
    <property type="entry name" value="WH_DNA-bd_sf"/>
</dbReference>
<proteinExistence type="predicted"/>
<dbReference type="Pfam" id="PF09339">
    <property type="entry name" value="HTH_IclR"/>
    <property type="match status" value="1"/>
</dbReference>
<dbReference type="GO" id="GO:0003677">
    <property type="term" value="F:DNA binding"/>
    <property type="evidence" value="ECO:0007669"/>
    <property type="project" value="UniProtKB-KW"/>
</dbReference>
<accession>A0A7W9WL70</accession>
<dbReference type="AlphaFoldDB" id="A0A7W9WL70"/>
<comment type="caution">
    <text evidence="6">The sequence shown here is derived from an EMBL/GenBank/DDBJ whole genome shotgun (WGS) entry which is preliminary data.</text>
</comment>
<dbReference type="Gene3D" id="3.30.450.40">
    <property type="match status" value="1"/>
</dbReference>
<dbReference type="InterPro" id="IPR050707">
    <property type="entry name" value="HTH_MetabolicPath_Reg"/>
</dbReference>
<dbReference type="SUPFAM" id="SSF46785">
    <property type="entry name" value="Winged helix' DNA-binding domain"/>
    <property type="match status" value="1"/>
</dbReference>
<evidence type="ECO:0000256" key="3">
    <source>
        <dbReference type="ARBA" id="ARBA00023163"/>
    </source>
</evidence>
<protein>
    <submittedName>
        <fullName evidence="6">DNA-binding IclR family transcriptional regulator</fullName>
    </submittedName>
</protein>
<dbReference type="PANTHER" id="PTHR30136">
    <property type="entry name" value="HELIX-TURN-HELIX TRANSCRIPTIONAL REGULATOR, ICLR FAMILY"/>
    <property type="match status" value="1"/>
</dbReference>
<keyword evidence="1" id="KW-0805">Transcription regulation</keyword>
<organism evidence="6 7">
    <name type="scientific">Castellaniella defragrans</name>
    <name type="common">Alcaligenes defragrans</name>
    <dbReference type="NCBI Taxonomy" id="75697"/>
    <lineage>
        <taxon>Bacteria</taxon>
        <taxon>Pseudomonadati</taxon>
        <taxon>Pseudomonadota</taxon>
        <taxon>Betaproteobacteria</taxon>
        <taxon>Burkholderiales</taxon>
        <taxon>Alcaligenaceae</taxon>
        <taxon>Castellaniella</taxon>
    </lineage>
</organism>